<dbReference type="GO" id="GO:0005537">
    <property type="term" value="F:D-mannose binding"/>
    <property type="evidence" value="ECO:0007669"/>
    <property type="project" value="UniProtKB-ARBA"/>
</dbReference>
<feature type="domain" description="Jacalin-type lectin" evidence="3">
    <location>
        <begin position="266"/>
        <end position="406"/>
    </location>
</feature>
<comment type="similarity">
    <text evidence="1">Belongs to the jacalin lectin family.</text>
</comment>
<dbReference type="AlphaFoldDB" id="A0A8X7XX32"/>
<proteinExistence type="inferred from homology"/>
<dbReference type="GO" id="GO:0005536">
    <property type="term" value="F:D-glucose binding"/>
    <property type="evidence" value="ECO:0007669"/>
    <property type="project" value="UniProtKB-ARBA"/>
</dbReference>
<keyword evidence="2" id="KW-0430">Lectin</keyword>
<dbReference type="Pfam" id="PF01419">
    <property type="entry name" value="Jacalin"/>
    <property type="match status" value="2"/>
</dbReference>
<gene>
    <name evidence="4" type="ORF">POTOM_053229</name>
</gene>
<sequence>MAFLEGIISLGPWGGLGGDHWSYRASGGITEVVLRVEGNIKSISFIDASGLVSGTFGGRGNDPNDRGEEKKILYNLSVISWWNFLYPDSRKHVVGFHGRCGYYLDALGIFVPPADSHGSISAGQWGGPGGDPFSFRVGSWIKEIIVHEGANIKSLSFKDGNGQEYGKFGGKNANDTGEERRVNRDRWAFRVSKIHNWDIWRLCWNGGDTSLSFITNLTTRGPFGTATGTSFSVPIEGSVVIGFHGRGGYYLDAIGIHVKPGDIEGTISIGPWGGRGGDPWSYITNRGISQIVINVGSNITSISFRDTTDLDSATFGGKHPNDIGERKTVLINWPSEQLTSISGTYGNFSSLLTITSLSFTTNRTTYGPFGTVSGTPFSIPINNNAVVGFHGRAGYYLDAIGIFVKPQTTI</sequence>
<dbReference type="PANTHER" id="PTHR46506">
    <property type="entry name" value="OS05G0143600 PROTEIN"/>
    <property type="match status" value="1"/>
</dbReference>
<comment type="caution">
    <text evidence="4">The sequence shown here is derived from an EMBL/GenBank/DDBJ whole genome shotgun (WGS) entry which is preliminary data.</text>
</comment>
<feature type="domain" description="Jacalin-type lectin" evidence="3">
    <location>
        <begin position="119"/>
        <end position="260"/>
    </location>
</feature>
<dbReference type="InterPro" id="IPR001229">
    <property type="entry name" value="Jacalin-like_lectin_dom"/>
</dbReference>
<dbReference type="SMART" id="SM00915">
    <property type="entry name" value="Jacalin"/>
    <property type="match status" value="2"/>
</dbReference>
<name>A0A8X7XX32_POPTO</name>
<keyword evidence="5" id="KW-1185">Reference proteome</keyword>
<dbReference type="EMBL" id="JAAWWB010000033">
    <property type="protein sequence ID" value="KAG6742358.1"/>
    <property type="molecule type" value="Genomic_DNA"/>
</dbReference>
<dbReference type="CDD" id="cd09612">
    <property type="entry name" value="Jacalin"/>
    <property type="match status" value="1"/>
</dbReference>
<dbReference type="Proteomes" id="UP000886885">
    <property type="component" value="Chromosome 17A"/>
</dbReference>
<dbReference type="OrthoDB" id="4325201at2759"/>
<accession>A0A8X7XX32</accession>
<evidence type="ECO:0000256" key="2">
    <source>
        <dbReference type="ARBA" id="ARBA00022734"/>
    </source>
</evidence>
<protein>
    <recommendedName>
        <fullName evidence="3">Jacalin-type lectin domain-containing protein</fullName>
    </recommendedName>
</protein>
<evidence type="ECO:0000256" key="1">
    <source>
        <dbReference type="ARBA" id="ARBA00006568"/>
    </source>
</evidence>
<evidence type="ECO:0000313" key="4">
    <source>
        <dbReference type="EMBL" id="KAG6742358.1"/>
    </source>
</evidence>
<dbReference type="FunFam" id="2.100.10.30:FF:000001">
    <property type="entry name" value="Jacalin-related lectin 33"/>
    <property type="match status" value="1"/>
</dbReference>
<dbReference type="InterPro" id="IPR033734">
    <property type="entry name" value="Jacalin-like_lectin_dom_plant"/>
</dbReference>
<evidence type="ECO:0000313" key="5">
    <source>
        <dbReference type="Proteomes" id="UP000886885"/>
    </source>
</evidence>
<reference evidence="4" key="1">
    <citation type="journal article" date="2020" name="bioRxiv">
        <title>Hybrid origin of Populus tomentosa Carr. identified through genome sequencing and phylogenomic analysis.</title>
        <authorList>
            <person name="An X."/>
            <person name="Gao K."/>
            <person name="Chen Z."/>
            <person name="Li J."/>
            <person name="Yang X."/>
            <person name="Yang X."/>
            <person name="Zhou J."/>
            <person name="Guo T."/>
            <person name="Zhao T."/>
            <person name="Huang S."/>
            <person name="Miao D."/>
            <person name="Khan W.U."/>
            <person name="Rao P."/>
            <person name="Ye M."/>
            <person name="Lei B."/>
            <person name="Liao W."/>
            <person name="Wang J."/>
            <person name="Ji L."/>
            <person name="Li Y."/>
            <person name="Guo B."/>
            <person name="Mustafa N.S."/>
            <person name="Li S."/>
            <person name="Yun Q."/>
            <person name="Keller S.R."/>
            <person name="Mao J."/>
            <person name="Zhang R."/>
            <person name="Strauss S.H."/>
        </authorList>
    </citation>
    <scope>NUCLEOTIDE SEQUENCE</scope>
    <source>
        <strain evidence="4">GM15</strain>
        <tissue evidence="4">Leaf</tissue>
    </source>
</reference>
<evidence type="ECO:0000259" key="3">
    <source>
        <dbReference type="PROSITE" id="PS51752"/>
    </source>
</evidence>
<dbReference type="PROSITE" id="PS51752">
    <property type="entry name" value="JACALIN_LECTIN"/>
    <property type="match status" value="2"/>
</dbReference>
<organism evidence="4 5">
    <name type="scientific">Populus tomentosa</name>
    <name type="common">Chinese white poplar</name>
    <dbReference type="NCBI Taxonomy" id="118781"/>
    <lineage>
        <taxon>Eukaryota</taxon>
        <taxon>Viridiplantae</taxon>
        <taxon>Streptophyta</taxon>
        <taxon>Embryophyta</taxon>
        <taxon>Tracheophyta</taxon>
        <taxon>Spermatophyta</taxon>
        <taxon>Magnoliopsida</taxon>
        <taxon>eudicotyledons</taxon>
        <taxon>Gunneridae</taxon>
        <taxon>Pentapetalae</taxon>
        <taxon>rosids</taxon>
        <taxon>fabids</taxon>
        <taxon>Malpighiales</taxon>
        <taxon>Salicaceae</taxon>
        <taxon>Saliceae</taxon>
        <taxon>Populus</taxon>
    </lineage>
</organism>